<sequence>MQAQSGPPRPQGMMPPPAPPPPTQRPMYPPNAAGYGPPVAVGPQGPPPPQPQRGYPPNMGPAMNPGMPPPNSGPPPPPGHVRMPPPQGPPYGGPPIRTMVPPPPPGVPLKRPAVMQPSIPTPPGKVMNQMVVQQMGTPNPAVLGPMGNMGSHPANHMSAPNMVVSGHPKKKKKLADKILPQKVRDLVPESQAYMDLLAFERKLDFTITRKRLDIQESLKRPMKQKRKLRIFISNTFFPGKHEIDGSEEMTVPSWELRVEGRLLEDQNAPKADQAKVKRKFSSFFKSLVIELDKDLYGPDNHLVEWHRTPTTTETDGFQVKRPGDKNVRCTILLLLDYQPLQFKLDIRLARLLGIHTQTRPVIINALWQYIKTHKLQDAHEREYINCDKYLEQLFQCQRMKFAEIPSRLHHLLHPPDPIVINHIISVEGPETKKTACYDIDVEVDDSLKVQMNNFVISTANQQEIQALDNKIHETVETINQLKTNREFFLSFANDPQHFIHKWLISQMRDLKTMTDQVGNPEEERRCDFFYQPWAQEAVCRYFYSKVQQKRAELEQMLGIRNA</sequence>
<dbReference type="InterPro" id="IPR003121">
    <property type="entry name" value="SWIB_MDM2_domain"/>
</dbReference>
<dbReference type="InterPro" id="IPR038041">
    <property type="entry name" value="SMARCD1_SWIB_dom"/>
</dbReference>
<dbReference type="SMART" id="SM00151">
    <property type="entry name" value="SWIB"/>
    <property type="match status" value="1"/>
</dbReference>
<reference evidence="4 5" key="1">
    <citation type="journal article" date="2018" name="Gigascience">
        <title>Genomes of trombidid mites reveal novel predicted allergens and laterally-transferred genes associated with secondary metabolism.</title>
        <authorList>
            <person name="Dong X."/>
            <person name="Chaisiri K."/>
            <person name="Xia D."/>
            <person name="Armstrong S.D."/>
            <person name="Fang Y."/>
            <person name="Donnelly M.J."/>
            <person name="Kadowaki T."/>
            <person name="McGarry J.W."/>
            <person name="Darby A.C."/>
            <person name="Makepeace B.L."/>
        </authorList>
    </citation>
    <scope>NUCLEOTIDE SEQUENCE [LARGE SCALE GENOMIC DNA]</scope>
    <source>
        <strain evidence="4">UoL-UT</strain>
    </source>
</reference>
<dbReference type="AlphaFoldDB" id="A0A443S9U9"/>
<evidence type="ECO:0000313" key="5">
    <source>
        <dbReference type="Proteomes" id="UP000288716"/>
    </source>
</evidence>
<evidence type="ECO:0000259" key="3">
    <source>
        <dbReference type="PROSITE" id="PS51925"/>
    </source>
</evidence>
<dbReference type="InterPro" id="IPR036885">
    <property type="entry name" value="SWIB_MDM2_dom_sf"/>
</dbReference>
<dbReference type="FunFam" id="1.10.245.10:FF:000001">
    <property type="entry name" value="SWI/SNF-related matrix-associated regulator of chromatin subfamily D member 3 isoform 1"/>
    <property type="match status" value="1"/>
</dbReference>
<feature type="compositionally biased region" description="Low complexity" evidence="2">
    <location>
        <begin position="30"/>
        <end position="43"/>
    </location>
</feature>
<dbReference type="PANTHER" id="PTHR13844">
    <property type="entry name" value="SWI/SNF-RELATED MATRIX-ASSOCIATED ACTIN-DEPENDENT REGULATOR OF CHROMATIN SUBFAMILY D"/>
    <property type="match status" value="1"/>
</dbReference>
<comment type="caution">
    <text evidence="4">The sequence shown here is derived from an EMBL/GenBank/DDBJ whole genome shotgun (WGS) entry which is preliminary data.</text>
</comment>
<dbReference type="EMBL" id="NCKV01005016">
    <property type="protein sequence ID" value="RWS24329.1"/>
    <property type="molecule type" value="Genomic_DNA"/>
</dbReference>
<organism evidence="4 5">
    <name type="scientific">Leptotrombidium deliense</name>
    <dbReference type="NCBI Taxonomy" id="299467"/>
    <lineage>
        <taxon>Eukaryota</taxon>
        <taxon>Metazoa</taxon>
        <taxon>Ecdysozoa</taxon>
        <taxon>Arthropoda</taxon>
        <taxon>Chelicerata</taxon>
        <taxon>Arachnida</taxon>
        <taxon>Acari</taxon>
        <taxon>Acariformes</taxon>
        <taxon>Trombidiformes</taxon>
        <taxon>Prostigmata</taxon>
        <taxon>Anystina</taxon>
        <taxon>Parasitengona</taxon>
        <taxon>Trombiculoidea</taxon>
        <taxon>Trombiculidae</taxon>
        <taxon>Leptotrombidium</taxon>
    </lineage>
</organism>
<accession>A0A443S9U9</accession>
<dbReference type="SUPFAM" id="SSF47592">
    <property type="entry name" value="SWIB/MDM2 domain"/>
    <property type="match status" value="1"/>
</dbReference>
<evidence type="ECO:0000256" key="2">
    <source>
        <dbReference type="SAM" id="MobiDB-lite"/>
    </source>
</evidence>
<dbReference type="CDD" id="cd17674">
    <property type="entry name" value="SWIB_BAF60A"/>
    <property type="match status" value="1"/>
</dbReference>
<dbReference type="Proteomes" id="UP000288716">
    <property type="component" value="Unassembled WGS sequence"/>
</dbReference>
<protein>
    <submittedName>
        <fullName evidence="4">Brahma-associated protein of 60 kDa-like protein</fullName>
    </submittedName>
</protein>
<proteinExistence type="predicted"/>
<feature type="region of interest" description="Disordered" evidence="2">
    <location>
        <begin position="1"/>
        <end position="93"/>
    </location>
</feature>
<feature type="compositionally biased region" description="Pro residues" evidence="2">
    <location>
        <begin position="66"/>
        <end position="93"/>
    </location>
</feature>
<gene>
    <name evidence="4" type="ORF">B4U80_02645</name>
</gene>
<dbReference type="PROSITE" id="PS51925">
    <property type="entry name" value="SWIB_MDM2"/>
    <property type="match status" value="1"/>
</dbReference>
<dbReference type="OrthoDB" id="10263741at2759"/>
<keyword evidence="5" id="KW-1185">Reference proteome</keyword>
<dbReference type="VEuPathDB" id="VectorBase:LDEU007710"/>
<feature type="domain" description="DM2" evidence="3">
    <location>
        <begin position="337"/>
        <end position="414"/>
    </location>
</feature>
<dbReference type="InterPro" id="IPR019835">
    <property type="entry name" value="SWIB_domain"/>
</dbReference>
<evidence type="ECO:0000313" key="4">
    <source>
        <dbReference type="EMBL" id="RWS24329.1"/>
    </source>
</evidence>
<feature type="compositionally biased region" description="Low complexity" evidence="2">
    <location>
        <begin position="52"/>
        <end position="65"/>
    </location>
</feature>
<evidence type="ECO:0000256" key="1">
    <source>
        <dbReference type="ARBA" id="ARBA00022553"/>
    </source>
</evidence>
<dbReference type="Pfam" id="PF02201">
    <property type="entry name" value="SWIB"/>
    <property type="match status" value="1"/>
</dbReference>
<feature type="compositionally biased region" description="Pro residues" evidence="2">
    <location>
        <begin position="7"/>
        <end position="29"/>
    </location>
</feature>
<dbReference type="STRING" id="299467.A0A443S9U9"/>
<name>A0A443S9U9_9ACAR</name>
<dbReference type="GO" id="GO:0005634">
    <property type="term" value="C:nucleus"/>
    <property type="evidence" value="ECO:0007669"/>
    <property type="project" value="UniProtKB-ARBA"/>
</dbReference>
<dbReference type="Gene3D" id="1.10.245.10">
    <property type="entry name" value="SWIB/MDM2 domain"/>
    <property type="match status" value="1"/>
</dbReference>
<keyword evidence="1" id="KW-0597">Phosphoprotein</keyword>